<proteinExistence type="predicted"/>
<dbReference type="AlphaFoldDB" id="A0A1J4V4Y0"/>
<protein>
    <submittedName>
        <fullName evidence="1">Uncharacterized protein</fullName>
    </submittedName>
</protein>
<evidence type="ECO:0000313" key="1">
    <source>
        <dbReference type="EMBL" id="OIO32226.1"/>
    </source>
</evidence>
<comment type="caution">
    <text evidence="1">The sequence shown here is derived from an EMBL/GenBank/DDBJ whole genome shotgun (WGS) entry which is preliminary data.</text>
</comment>
<dbReference type="EMBL" id="MNVO01000046">
    <property type="protein sequence ID" value="OIO32226.1"/>
    <property type="molecule type" value="Genomic_DNA"/>
</dbReference>
<organism evidence="1 2">
    <name type="scientific">Candidatus Nomurabacteria bacterium CG1_02_47_685</name>
    <dbReference type="NCBI Taxonomy" id="1805282"/>
    <lineage>
        <taxon>Bacteria</taxon>
        <taxon>Candidatus Nomuraibacteriota</taxon>
    </lineage>
</organism>
<evidence type="ECO:0000313" key="2">
    <source>
        <dbReference type="Proteomes" id="UP000183206"/>
    </source>
</evidence>
<accession>A0A1J4V4Y0</accession>
<gene>
    <name evidence="1" type="ORF">AUJ44_03060</name>
</gene>
<sequence>MGKGFLHANDAVALILAKKRRENSFITHVQIQRTNASGYMYLSESYLNLFGKFLQNFNYQMKKCRRF</sequence>
<dbReference type="Proteomes" id="UP000183206">
    <property type="component" value="Unassembled WGS sequence"/>
</dbReference>
<reference evidence="1 2" key="1">
    <citation type="journal article" date="2016" name="Environ. Microbiol.">
        <title>Genomic resolution of a cold subsurface aquifer community provides metabolic insights for novel microbes adapted to high CO concentrations.</title>
        <authorList>
            <person name="Probst A.J."/>
            <person name="Castelle C.J."/>
            <person name="Singh A."/>
            <person name="Brown C.T."/>
            <person name="Anantharaman K."/>
            <person name="Sharon I."/>
            <person name="Hug L.A."/>
            <person name="Burstein D."/>
            <person name="Emerson J.B."/>
            <person name="Thomas B.C."/>
            <person name="Banfield J.F."/>
        </authorList>
    </citation>
    <scope>NUCLEOTIDE SEQUENCE [LARGE SCALE GENOMIC DNA]</scope>
    <source>
        <strain evidence="1">CG1_02_47_685</strain>
    </source>
</reference>
<name>A0A1J4V4Y0_9BACT</name>